<dbReference type="GO" id="GO:0006412">
    <property type="term" value="P:translation"/>
    <property type="evidence" value="ECO:0007669"/>
    <property type="project" value="UniProtKB-UniRule"/>
</dbReference>
<keyword evidence="1 3" id="KW-0689">Ribosomal protein</keyword>
<keyword evidence="2 3" id="KW-0687">Ribonucleoprotein</keyword>
<organism evidence="5 6">
    <name type="scientific">Candidatus Wildermuthbacteria bacterium RIFCSPHIGHO2_02_FULL_45_25</name>
    <dbReference type="NCBI Taxonomy" id="1802450"/>
    <lineage>
        <taxon>Bacteria</taxon>
        <taxon>Candidatus Wildermuthiibacteriota</taxon>
    </lineage>
</organism>
<accession>A0A1G2R0Y9</accession>
<sequence>MMLTIRLFRTGRKNQPSFKVVVTEKHHAPSKGRFVEEVGVYNPLTKQRRIDGERVRYWISVGAKPSPTVHNMLIVEKVIEGSKIAKHRNKVGKAAAASPASKDEQAPVAEEKKPE</sequence>
<dbReference type="PANTHER" id="PTHR12919:SF20">
    <property type="entry name" value="SMALL RIBOSOMAL SUBUNIT PROTEIN BS16M"/>
    <property type="match status" value="1"/>
</dbReference>
<evidence type="ECO:0000256" key="4">
    <source>
        <dbReference type="SAM" id="MobiDB-lite"/>
    </source>
</evidence>
<dbReference type="HAMAP" id="MF_00385">
    <property type="entry name" value="Ribosomal_bS16"/>
    <property type="match status" value="1"/>
</dbReference>
<name>A0A1G2R0Y9_9BACT</name>
<evidence type="ECO:0000256" key="3">
    <source>
        <dbReference type="HAMAP-Rule" id="MF_00385"/>
    </source>
</evidence>
<evidence type="ECO:0000313" key="6">
    <source>
        <dbReference type="Proteomes" id="UP000178092"/>
    </source>
</evidence>
<evidence type="ECO:0000256" key="2">
    <source>
        <dbReference type="ARBA" id="ARBA00023274"/>
    </source>
</evidence>
<dbReference type="Pfam" id="PF00886">
    <property type="entry name" value="Ribosomal_S16"/>
    <property type="match status" value="1"/>
</dbReference>
<gene>
    <name evidence="3" type="primary">rpsP</name>
    <name evidence="5" type="ORF">A3C04_01320</name>
</gene>
<dbReference type="AlphaFoldDB" id="A0A1G2R0Y9"/>
<dbReference type="GO" id="GO:0015935">
    <property type="term" value="C:small ribosomal subunit"/>
    <property type="evidence" value="ECO:0007669"/>
    <property type="project" value="TreeGrafter"/>
</dbReference>
<evidence type="ECO:0000313" key="5">
    <source>
        <dbReference type="EMBL" id="OHA66443.1"/>
    </source>
</evidence>
<proteinExistence type="inferred from homology"/>
<dbReference type="SUPFAM" id="SSF54565">
    <property type="entry name" value="Ribosomal protein S16"/>
    <property type="match status" value="1"/>
</dbReference>
<dbReference type="PANTHER" id="PTHR12919">
    <property type="entry name" value="30S RIBOSOMAL PROTEIN S16"/>
    <property type="match status" value="1"/>
</dbReference>
<feature type="compositionally biased region" description="Basic and acidic residues" evidence="4">
    <location>
        <begin position="101"/>
        <end position="115"/>
    </location>
</feature>
<dbReference type="InterPro" id="IPR000307">
    <property type="entry name" value="Ribosomal_bS16"/>
</dbReference>
<dbReference type="Gene3D" id="3.30.1320.10">
    <property type="match status" value="1"/>
</dbReference>
<protein>
    <recommendedName>
        <fullName evidence="3">Small ribosomal subunit protein bS16</fullName>
    </recommendedName>
</protein>
<dbReference type="EMBL" id="MHTV01000033">
    <property type="protein sequence ID" value="OHA66443.1"/>
    <property type="molecule type" value="Genomic_DNA"/>
</dbReference>
<dbReference type="InterPro" id="IPR023803">
    <property type="entry name" value="Ribosomal_bS16_dom_sf"/>
</dbReference>
<comment type="caution">
    <text evidence="5">The sequence shown here is derived from an EMBL/GenBank/DDBJ whole genome shotgun (WGS) entry which is preliminary data.</text>
</comment>
<dbReference type="NCBIfam" id="TIGR00002">
    <property type="entry name" value="S16"/>
    <property type="match status" value="1"/>
</dbReference>
<feature type="region of interest" description="Disordered" evidence="4">
    <location>
        <begin position="89"/>
        <end position="115"/>
    </location>
</feature>
<dbReference type="GO" id="GO:0005737">
    <property type="term" value="C:cytoplasm"/>
    <property type="evidence" value="ECO:0007669"/>
    <property type="project" value="UniProtKB-ARBA"/>
</dbReference>
<evidence type="ECO:0000256" key="1">
    <source>
        <dbReference type="ARBA" id="ARBA00022980"/>
    </source>
</evidence>
<comment type="similarity">
    <text evidence="3">Belongs to the bacterial ribosomal protein bS16 family.</text>
</comment>
<dbReference type="Proteomes" id="UP000178092">
    <property type="component" value="Unassembled WGS sequence"/>
</dbReference>
<reference evidence="5 6" key="1">
    <citation type="journal article" date="2016" name="Nat. Commun.">
        <title>Thousands of microbial genomes shed light on interconnected biogeochemical processes in an aquifer system.</title>
        <authorList>
            <person name="Anantharaman K."/>
            <person name="Brown C.T."/>
            <person name="Hug L.A."/>
            <person name="Sharon I."/>
            <person name="Castelle C.J."/>
            <person name="Probst A.J."/>
            <person name="Thomas B.C."/>
            <person name="Singh A."/>
            <person name="Wilkins M.J."/>
            <person name="Karaoz U."/>
            <person name="Brodie E.L."/>
            <person name="Williams K.H."/>
            <person name="Hubbard S.S."/>
            <person name="Banfield J.F."/>
        </authorList>
    </citation>
    <scope>NUCLEOTIDE SEQUENCE [LARGE SCALE GENOMIC DNA]</scope>
</reference>
<dbReference type="GO" id="GO:0003735">
    <property type="term" value="F:structural constituent of ribosome"/>
    <property type="evidence" value="ECO:0007669"/>
    <property type="project" value="InterPro"/>
</dbReference>